<gene>
    <name evidence="1" type="ORF">NSA47_09880</name>
</gene>
<sequence>MSKINELFGQELKVINMGLESFGNDLKDQEIKTVIMNWKPPAGGNKKMMSLLSKLK</sequence>
<name>A0AAE3HEY3_9FIRM</name>
<keyword evidence="2" id="KW-1185">Reference proteome</keyword>
<dbReference type="AlphaFoldDB" id="A0AAE3HEY3"/>
<protein>
    <submittedName>
        <fullName evidence="1">FdrA domain protein</fullName>
    </submittedName>
</protein>
<organism evidence="1 2">
    <name type="scientific">Irregularibacter muris</name>
    <dbReference type="NCBI Taxonomy" id="1796619"/>
    <lineage>
        <taxon>Bacteria</taxon>
        <taxon>Bacillati</taxon>
        <taxon>Bacillota</taxon>
        <taxon>Clostridia</taxon>
        <taxon>Eubacteriales</taxon>
        <taxon>Eubacteriaceae</taxon>
        <taxon>Irregularibacter</taxon>
    </lineage>
</organism>
<dbReference type="Proteomes" id="UP001205748">
    <property type="component" value="Unassembled WGS sequence"/>
</dbReference>
<comment type="caution">
    <text evidence="1">The sequence shown here is derived from an EMBL/GenBank/DDBJ whole genome shotgun (WGS) entry which is preliminary data.</text>
</comment>
<dbReference type="EMBL" id="JANKAS010000008">
    <property type="protein sequence ID" value="MCR1899290.1"/>
    <property type="molecule type" value="Genomic_DNA"/>
</dbReference>
<proteinExistence type="predicted"/>
<evidence type="ECO:0000313" key="2">
    <source>
        <dbReference type="Proteomes" id="UP001205748"/>
    </source>
</evidence>
<dbReference type="RefSeq" id="WP_257531481.1">
    <property type="nucleotide sequence ID" value="NZ_JANKAS010000008.1"/>
</dbReference>
<accession>A0AAE3HEY3</accession>
<evidence type="ECO:0000313" key="1">
    <source>
        <dbReference type="EMBL" id="MCR1899290.1"/>
    </source>
</evidence>
<reference evidence="1" key="1">
    <citation type="submission" date="2022-07" db="EMBL/GenBank/DDBJ databases">
        <title>Enhanced cultured diversity of the mouse gut microbiota enables custom-made synthetic communities.</title>
        <authorList>
            <person name="Afrizal A."/>
        </authorList>
    </citation>
    <scope>NUCLEOTIDE SEQUENCE</scope>
    <source>
        <strain evidence="1">DSM 28593</strain>
    </source>
</reference>
<dbReference type="Gene3D" id="3.40.50.720">
    <property type="entry name" value="NAD(P)-binding Rossmann-like Domain"/>
    <property type="match status" value="1"/>
</dbReference>